<evidence type="ECO:0000313" key="1">
    <source>
        <dbReference type="EMBL" id="MBP3958093.1"/>
    </source>
</evidence>
<organism evidence="1 2">
    <name type="scientific">Gemmata palustris</name>
    <dbReference type="NCBI Taxonomy" id="2822762"/>
    <lineage>
        <taxon>Bacteria</taxon>
        <taxon>Pseudomonadati</taxon>
        <taxon>Planctomycetota</taxon>
        <taxon>Planctomycetia</taxon>
        <taxon>Gemmatales</taxon>
        <taxon>Gemmataceae</taxon>
        <taxon>Gemmata</taxon>
    </lineage>
</organism>
<keyword evidence="2" id="KW-1185">Reference proteome</keyword>
<reference evidence="1 2" key="1">
    <citation type="submission" date="2021-04" db="EMBL/GenBank/DDBJ databases">
        <authorList>
            <person name="Ivanova A."/>
        </authorList>
    </citation>
    <scope>NUCLEOTIDE SEQUENCE [LARGE SCALE GENOMIC DNA]</scope>
    <source>
        <strain evidence="1 2">G18</strain>
    </source>
</reference>
<evidence type="ECO:0000313" key="2">
    <source>
        <dbReference type="Proteomes" id="UP000676565"/>
    </source>
</evidence>
<evidence type="ECO:0008006" key="3">
    <source>
        <dbReference type="Google" id="ProtNLM"/>
    </source>
</evidence>
<sequence length="298" mass="33124">MPENYYDKASRFLAKLDPGAFLSWLLRLPASDFVFRGWLDTRGVPFPGDTDRVSDTVAHVENAGANGVPWIVAVEFQTKPDPEMFGRLMGYLSGLWLERKPDTERGSRFHLGAAVVNLTGSGSASREMIWPAAGLYSQLRVVERNLELESAEELLVGIEAGHWAPALLPWLPLMSGGDTSDIIDRWKVLAGGEPDRRRKAQMAAIAMLFATKTGRKAIWQTKLEGWNVDESEYVNEWMARGEVREAQQLILRIGAKKLGPAPEGVEVVVRAIQDRARLERIADRIFDAPGWGDLVATV</sequence>
<gene>
    <name evidence="1" type="ORF">J8F10_22810</name>
</gene>
<dbReference type="RefSeq" id="WP_210657769.1">
    <property type="nucleotide sequence ID" value="NZ_JAGKQQ010000001.1"/>
</dbReference>
<proteinExistence type="predicted"/>
<name>A0ABS5BYX0_9BACT</name>
<accession>A0ABS5BYX0</accession>
<dbReference type="EMBL" id="JAGKQQ010000001">
    <property type="protein sequence ID" value="MBP3958093.1"/>
    <property type="molecule type" value="Genomic_DNA"/>
</dbReference>
<comment type="caution">
    <text evidence="1">The sequence shown here is derived from an EMBL/GenBank/DDBJ whole genome shotgun (WGS) entry which is preliminary data.</text>
</comment>
<protein>
    <recommendedName>
        <fullName evidence="3">Rpn family recombination-promoting nuclease/putative transposase</fullName>
    </recommendedName>
</protein>
<dbReference type="Proteomes" id="UP000676565">
    <property type="component" value="Unassembled WGS sequence"/>
</dbReference>